<dbReference type="Gene3D" id="1.25.10.10">
    <property type="entry name" value="Leucine-rich Repeat Variant"/>
    <property type="match status" value="1"/>
</dbReference>
<dbReference type="InterPro" id="IPR058868">
    <property type="entry name" value="ARM_7"/>
</dbReference>
<dbReference type="SUPFAM" id="SSF48371">
    <property type="entry name" value="ARM repeat"/>
    <property type="match status" value="1"/>
</dbReference>
<dbReference type="SUPFAM" id="SSF48452">
    <property type="entry name" value="TPR-like"/>
    <property type="match status" value="1"/>
</dbReference>
<dbReference type="PANTHER" id="PTHR46578">
    <property type="entry name" value="ARM-REPEAT/TETRATRICOPEPTIDE REPEAT (TPR)-LIKE PROTEIN"/>
    <property type="match status" value="1"/>
</dbReference>
<dbReference type="InterPro" id="IPR016024">
    <property type="entry name" value="ARM-type_fold"/>
</dbReference>
<dbReference type="Proteomes" id="UP001341840">
    <property type="component" value="Unassembled WGS sequence"/>
</dbReference>
<keyword evidence="8" id="KW-1185">Reference proteome</keyword>
<reference evidence="7 8" key="1">
    <citation type="journal article" date="2023" name="Plants (Basel)">
        <title>Bridging the Gap: Combining Genomics and Transcriptomics Approaches to Understand Stylosanthes scabra, an Orphan Legume from the Brazilian Caatinga.</title>
        <authorList>
            <person name="Ferreira-Neto J.R.C."/>
            <person name="da Silva M.D."/>
            <person name="Binneck E."/>
            <person name="de Melo N.F."/>
            <person name="da Silva R.H."/>
            <person name="de Melo A.L.T.M."/>
            <person name="Pandolfi V."/>
            <person name="Bustamante F.O."/>
            <person name="Brasileiro-Vidal A.C."/>
            <person name="Benko-Iseppon A.M."/>
        </authorList>
    </citation>
    <scope>NUCLEOTIDE SEQUENCE [LARGE SCALE GENOMIC DNA]</scope>
    <source>
        <tissue evidence="7">Leaves</tissue>
    </source>
</reference>
<dbReference type="InterPro" id="IPR011990">
    <property type="entry name" value="TPR-like_helical_dom_sf"/>
</dbReference>
<evidence type="ECO:0000313" key="7">
    <source>
        <dbReference type="EMBL" id="MED6182939.1"/>
    </source>
</evidence>
<comment type="subcellular location">
    <subcellularLocation>
        <location evidence="1">Cytoplasm</location>
        <location evidence="1">Myofibril</location>
        <location evidence="1">Sarcomere</location>
        <location evidence="1">A band</location>
    </subcellularLocation>
    <subcellularLocation>
        <location evidence="2">Cytoplasm</location>
        <location evidence="2">Myofibril</location>
        <location evidence="2">Sarcomere</location>
        <location evidence="2">Z line</location>
    </subcellularLocation>
</comment>
<evidence type="ECO:0000256" key="1">
    <source>
        <dbReference type="ARBA" id="ARBA00004161"/>
    </source>
</evidence>
<feature type="domain" description="ARM repeat N-terminal plant" evidence="6">
    <location>
        <begin position="22"/>
        <end position="262"/>
    </location>
</feature>
<feature type="repeat" description="ARM" evidence="5">
    <location>
        <begin position="325"/>
        <end position="354"/>
    </location>
</feature>
<sequence>MESKTPQISTSNNNHLLPATPTYTNCSCFFCILSETEHSLRKSGIYHYFKQMPLKDDKEHVLVLSALWKIAMTKPNDPEFPSLGIFRCMAKLIQKGVSDKAWLLRHQNIYIPYYAAHIIGSYTMNKPKFAQKALDSQVLQPLLELLQGKISWVERRVAIRALGHLASHEATFAAVTEHEVEIIEAAIKVASSCTDEVYREFLGLKEFERLDYQKNLITRGIGGQELENRKAEEWASELQCWSLYLVDRFVRCRKRCLRLVCNKKQFLKDLCGMWGGLTNPSSPAGVGVLRTLCRTPIGRKTIADLHQVVDCMCNISRSSDYRQYMAIESLVELLRDPVTRYRVIDAAAPVLADLVELKSIRGRLKHRVGQKIMQVLLHDYHKIKFCRSSFGSERIKKILEELWNLKVDRVRKEKLMKKKEMREKEALTNVLKKEGNKKFRLGEIENSLMNYSKALDLCPLKLVKERIVLYSNRAQCYLLLENAEATISDATRALCLSSTIKCTHSKSLWRRSQAYDMKGLARESLMDCLMFVSKRFGSCRRRSKKGFKIIPYYAARMINKQMNSTWIFAPAKSKRHG</sequence>
<evidence type="ECO:0000256" key="3">
    <source>
        <dbReference type="ARBA" id="ARBA00020768"/>
    </source>
</evidence>
<evidence type="ECO:0000259" key="6">
    <source>
        <dbReference type="Pfam" id="PF26524"/>
    </source>
</evidence>
<dbReference type="InterPro" id="IPR011989">
    <property type="entry name" value="ARM-like"/>
</dbReference>
<dbReference type="EMBL" id="JASCZI010181393">
    <property type="protein sequence ID" value="MED6182939.1"/>
    <property type="molecule type" value="Genomic_DNA"/>
</dbReference>
<organism evidence="7 8">
    <name type="scientific">Stylosanthes scabra</name>
    <dbReference type="NCBI Taxonomy" id="79078"/>
    <lineage>
        <taxon>Eukaryota</taxon>
        <taxon>Viridiplantae</taxon>
        <taxon>Streptophyta</taxon>
        <taxon>Embryophyta</taxon>
        <taxon>Tracheophyta</taxon>
        <taxon>Spermatophyta</taxon>
        <taxon>Magnoliopsida</taxon>
        <taxon>eudicotyledons</taxon>
        <taxon>Gunneridae</taxon>
        <taxon>Pentapetalae</taxon>
        <taxon>rosids</taxon>
        <taxon>fabids</taxon>
        <taxon>Fabales</taxon>
        <taxon>Fabaceae</taxon>
        <taxon>Papilionoideae</taxon>
        <taxon>50 kb inversion clade</taxon>
        <taxon>dalbergioids sensu lato</taxon>
        <taxon>Dalbergieae</taxon>
        <taxon>Pterocarpus clade</taxon>
        <taxon>Stylosanthes</taxon>
    </lineage>
</organism>
<protein>
    <recommendedName>
        <fullName evidence="3">Protein unc-45 homolog B</fullName>
    </recommendedName>
</protein>
<dbReference type="PROSITE" id="PS50176">
    <property type="entry name" value="ARM_REPEAT"/>
    <property type="match status" value="1"/>
</dbReference>
<keyword evidence="4" id="KW-0677">Repeat</keyword>
<evidence type="ECO:0000256" key="5">
    <source>
        <dbReference type="PROSITE-ProRule" id="PRU00259"/>
    </source>
</evidence>
<comment type="caution">
    <text evidence="7">The sequence shown here is derived from an EMBL/GenBank/DDBJ whole genome shotgun (WGS) entry which is preliminary data.</text>
</comment>
<name>A0ABU6WCD1_9FABA</name>
<dbReference type="Pfam" id="PF26524">
    <property type="entry name" value="ARM_7"/>
    <property type="match status" value="1"/>
</dbReference>
<proteinExistence type="predicted"/>
<dbReference type="Gene3D" id="1.25.40.10">
    <property type="entry name" value="Tetratricopeptide repeat domain"/>
    <property type="match status" value="1"/>
</dbReference>
<evidence type="ECO:0000256" key="4">
    <source>
        <dbReference type="ARBA" id="ARBA00022737"/>
    </source>
</evidence>
<evidence type="ECO:0000313" key="8">
    <source>
        <dbReference type="Proteomes" id="UP001341840"/>
    </source>
</evidence>
<gene>
    <name evidence="7" type="ORF">PIB30_033345</name>
</gene>
<dbReference type="PANTHER" id="PTHR46578:SF4">
    <property type="entry name" value="ARM-REPEAT_TETRATRICOPEPTIDE REPEAT (TPR)-LIKE PROTEIN"/>
    <property type="match status" value="1"/>
</dbReference>
<evidence type="ECO:0000256" key="2">
    <source>
        <dbReference type="ARBA" id="ARBA00004216"/>
    </source>
</evidence>
<dbReference type="InterPro" id="IPR000225">
    <property type="entry name" value="Armadillo"/>
</dbReference>
<accession>A0ABU6WCD1</accession>